<dbReference type="EMBL" id="BOQL01000026">
    <property type="protein sequence ID" value="GIM68628.1"/>
    <property type="molecule type" value="Genomic_DNA"/>
</dbReference>
<proteinExistence type="predicted"/>
<evidence type="ECO:0000313" key="2">
    <source>
        <dbReference type="EMBL" id="GIM68628.1"/>
    </source>
</evidence>
<accession>A0A919SBJ1</accession>
<organism evidence="2 3">
    <name type="scientific">Actinoplanes auranticolor</name>
    <dbReference type="NCBI Taxonomy" id="47988"/>
    <lineage>
        <taxon>Bacteria</taxon>
        <taxon>Bacillati</taxon>
        <taxon>Actinomycetota</taxon>
        <taxon>Actinomycetes</taxon>
        <taxon>Micromonosporales</taxon>
        <taxon>Micromonosporaceae</taxon>
        <taxon>Actinoplanes</taxon>
    </lineage>
</organism>
<dbReference type="Proteomes" id="UP000681340">
    <property type="component" value="Unassembled WGS sequence"/>
</dbReference>
<sequence>MLVQGQDVAVPLGRQRAMPARVSAAAAARVWPNLWPFRAERRLRGFSFAATDDDWTAGADPASRARSGRSCCCSPGGRRPCPGSPARRGGSGARLSPARTE</sequence>
<keyword evidence="3" id="KW-1185">Reference proteome</keyword>
<gene>
    <name evidence="2" type="ORF">Aau02nite_32550</name>
</gene>
<evidence type="ECO:0000313" key="3">
    <source>
        <dbReference type="Proteomes" id="UP000681340"/>
    </source>
</evidence>
<name>A0A919SBJ1_9ACTN</name>
<reference evidence="2" key="1">
    <citation type="submission" date="2021-03" db="EMBL/GenBank/DDBJ databases">
        <title>Whole genome shotgun sequence of Actinoplanes auranticolor NBRC 12245.</title>
        <authorList>
            <person name="Komaki H."/>
            <person name="Tamura T."/>
        </authorList>
    </citation>
    <scope>NUCLEOTIDE SEQUENCE</scope>
    <source>
        <strain evidence="2">NBRC 12245</strain>
    </source>
</reference>
<comment type="caution">
    <text evidence="2">The sequence shown here is derived from an EMBL/GenBank/DDBJ whole genome shotgun (WGS) entry which is preliminary data.</text>
</comment>
<feature type="region of interest" description="Disordered" evidence="1">
    <location>
        <begin position="53"/>
        <end position="101"/>
    </location>
</feature>
<evidence type="ECO:0000256" key="1">
    <source>
        <dbReference type="SAM" id="MobiDB-lite"/>
    </source>
</evidence>
<protein>
    <submittedName>
        <fullName evidence="2">Uncharacterized protein</fullName>
    </submittedName>
</protein>
<dbReference type="AlphaFoldDB" id="A0A919SBJ1"/>
<feature type="compositionally biased region" description="Low complexity" evidence="1">
    <location>
        <begin position="56"/>
        <end position="101"/>
    </location>
</feature>